<dbReference type="EMBL" id="JPRP01000001">
    <property type="protein sequence ID" value="KFF00994.1"/>
    <property type="molecule type" value="Genomic_DNA"/>
</dbReference>
<proteinExistence type="predicted"/>
<feature type="compositionally biased region" description="Basic and acidic residues" evidence="1">
    <location>
        <begin position="48"/>
        <end position="64"/>
    </location>
</feature>
<evidence type="ECO:0000313" key="3">
    <source>
        <dbReference type="Proteomes" id="UP000028713"/>
    </source>
</evidence>
<accession>A0A085Z980</accession>
<dbReference type="AlphaFoldDB" id="A0A085Z980"/>
<keyword evidence="3" id="KW-1185">Reference proteome</keyword>
<organism evidence="2 3">
    <name type="scientific">Chryseobacterium formosense</name>
    <dbReference type="NCBI Taxonomy" id="236814"/>
    <lineage>
        <taxon>Bacteria</taxon>
        <taxon>Pseudomonadati</taxon>
        <taxon>Bacteroidota</taxon>
        <taxon>Flavobacteriia</taxon>
        <taxon>Flavobacteriales</taxon>
        <taxon>Weeksellaceae</taxon>
        <taxon>Chryseobacterium group</taxon>
        <taxon>Chryseobacterium</taxon>
    </lineage>
</organism>
<evidence type="ECO:0000256" key="1">
    <source>
        <dbReference type="SAM" id="MobiDB-lite"/>
    </source>
</evidence>
<sequence length="64" mass="7432">MAFRLYVLIHKPKNNIMKLIKNTIAAFILIGMFSSCLPHPSRRPMPPGHDKKVEKLKEAHPRNR</sequence>
<gene>
    <name evidence="2" type="ORF">IX39_10340</name>
</gene>
<name>A0A085Z980_9FLAO</name>
<dbReference type="Proteomes" id="UP000028713">
    <property type="component" value="Unassembled WGS sequence"/>
</dbReference>
<evidence type="ECO:0000313" key="2">
    <source>
        <dbReference type="EMBL" id="KFF00994.1"/>
    </source>
</evidence>
<dbReference type="STRING" id="236814.IX39_10340"/>
<reference evidence="2 3" key="1">
    <citation type="submission" date="2014-07" db="EMBL/GenBank/DDBJ databases">
        <title>Genome of Chryseobacterium formosense LMG 24722.</title>
        <authorList>
            <person name="Pipes S.E."/>
            <person name="Stropko S.J."/>
            <person name="Newman J.D."/>
        </authorList>
    </citation>
    <scope>NUCLEOTIDE SEQUENCE [LARGE SCALE GENOMIC DNA]</scope>
    <source>
        <strain evidence="2 3">LMG 24722</strain>
    </source>
</reference>
<comment type="caution">
    <text evidence="2">The sequence shown here is derived from an EMBL/GenBank/DDBJ whole genome shotgun (WGS) entry which is preliminary data.</text>
</comment>
<protein>
    <submittedName>
        <fullName evidence="2">Uncharacterized protein</fullName>
    </submittedName>
</protein>
<feature type="region of interest" description="Disordered" evidence="1">
    <location>
        <begin position="40"/>
        <end position="64"/>
    </location>
</feature>